<evidence type="ECO:0000256" key="1">
    <source>
        <dbReference type="SAM" id="MobiDB-lite"/>
    </source>
</evidence>
<organism evidence="2">
    <name type="scientific">viral metagenome</name>
    <dbReference type="NCBI Taxonomy" id="1070528"/>
    <lineage>
        <taxon>unclassified sequences</taxon>
        <taxon>metagenomes</taxon>
        <taxon>organismal metagenomes</taxon>
    </lineage>
</organism>
<reference evidence="2" key="1">
    <citation type="journal article" date="2020" name="Nature">
        <title>Giant virus diversity and host interactions through global metagenomics.</title>
        <authorList>
            <person name="Schulz F."/>
            <person name="Roux S."/>
            <person name="Paez-Espino D."/>
            <person name="Jungbluth S."/>
            <person name="Walsh D.A."/>
            <person name="Denef V.J."/>
            <person name="McMahon K.D."/>
            <person name="Konstantinidis K.T."/>
            <person name="Eloe-Fadrosh E.A."/>
            <person name="Kyrpides N.C."/>
            <person name="Woyke T."/>
        </authorList>
    </citation>
    <scope>NUCLEOTIDE SEQUENCE</scope>
    <source>
        <strain evidence="2">GVMAG-S-ERX555961-36</strain>
    </source>
</reference>
<accession>A0A6C0AVM3</accession>
<sequence length="255" mass="28819">MVNLLAVAILIVLIVTYCCFTKQAISESFTNKKRIGHLDFKDTNNTGSITLENFDDSGDSSSSSESSSESDNDEEIATNESRVDDTIILKDTMRRNSKVPSSLNFTYIDETCGSVVKETQPDFPIEKVKAEPVTPIVNINNTLPSWEKSACKVSGPSNNSTNQKFQNEKQFHSEIFDDSELKPKPQIDSPYGFVYFPNKYWNQWHKKPPVCTPTDKCKVIPTYTQGTPVDVLDYTQLGSLMPKFEYQEEYENSCK</sequence>
<dbReference type="AlphaFoldDB" id="A0A6C0AVM3"/>
<evidence type="ECO:0000313" key="2">
    <source>
        <dbReference type="EMBL" id="QHS83812.1"/>
    </source>
</evidence>
<dbReference type="EMBL" id="MN738765">
    <property type="protein sequence ID" value="QHS83812.1"/>
    <property type="molecule type" value="Genomic_DNA"/>
</dbReference>
<name>A0A6C0AVM3_9ZZZZ</name>
<feature type="region of interest" description="Disordered" evidence="1">
    <location>
        <begin position="49"/>
        <end position="84"/>
    </location>
</feature>
<protein>
    <submittedName>
        <fullName evidence="2">Uncharacterized protein</fullName>
    </submittedName>
</protein>
<proteinExistence type="predicted"/>
<feature type="compositionally biased region" description="Acidic residues" evidence="1">
    <location>
        <begin position="68"/>
        <end position="77"/>
    </location>
</feature>